<proteinExistence type="predicted"/>
<evidence type="ECO:0000313" key="2">
    <source>
        <dbReference type="EMBL" id="GIQ88570.1"/>
    </source>
</evidence>
<comment type="caution">
    <text evidence="2">The sequence shown here is derived from an EMBL/GenBank/DDBJ whole genome shotgun (WGS) entry which is preliminary data.</text>
</comment>
<evidence type="ECO:0000313" key="3">
    <source>
        <dbReference type="Proteomes" id="UP000265618"/>
    </source>
</evidence>
<sequence length="272" mass="30218">DVNAIKSLYSQFQETVLPQSRRLSGRGSVNRSEDTKFKMNWWSTVLPSYCVERKVFSLTIGDIVRCFKCGTVSPDPAMIQTVCEDMVTRGEAVVTDPEGLLGIRAKAGTPRTPGYMSPLRLLKPKASTPTVTRELDLKTRYVFSTPLQVYYTTFMLPLVDSLPTRNMRVMNLPGLLLALQQRTMNSLLKDWLACSKHNGRMLTELLLFMERTGKAVLIRESHVQGTPTKAAKGAGNKTPTIGTPKGKRSVLDSKGKPAGVILRSRDEIPDML</sequence>
<feature type="non-terminal residue" evidence="2">
    <location>
        <position position="1"/>
    </location>
</feature>
<reference evidence="2 3" key="1">
    <citation type="journal article" date="2018" name="PLoS ONE">
        <title>The draft genome of Kipferlia bialata reveals reductive genome evolution in fornicate parasites.</title>
        <authorList>
            <person name="Tanifuji G."/>
            <person name="Takabayashi S."/>
            <person name="Kume K."/>
            <person name="Takagi M."/>
            <person name="Nakayama T."/>
            <person name="Kamikawa R."/>
            <person name="Inagaki Y."/>
            <person name="Hashimoto T."/>
        </authorList>
    </citation>
    <scope>NUCLEOTIDE SEQUENCE [LARGE SCALE GENOMIC DNA]</scope>
    <source>
        <strain evidence="2">NY0173</strain>
    </source>
</reference>
<accession>A0A9K3D6H1</accession>
<dbReference type="EMBL" id="BDIP01004189">
    <property type="protein sequence ID" value="GIQ88570.1"/>
    <property type="molecule type" value="Genomic_DNA"/>
</dbReference>
<dbReference type="AlphaFoldDB" id="A0A9K3D6H1"/>
<name>A0A9K3D6H1_9EUKA</name>
<evidence type="ECO:0000256" key="1">
    <source>
        <dbReference type="SAM" id="MobiDB-lite"/>
    </source>
</evidence>
<protein>
    <submittedName>
        <fullName evidence="2">Uncharacterized protein</fullName>
    </submittedName>
</protein>
<keyword evidence="3" id="KW-1185">Reference proteome</keyword>
<feature type="region of interest" description="Disordered" evidence="1">
    <location>
        <begin position="226"/>
        <end position="256"/>
    </location>
</feature>
<dbReference type="Proteomes" id="UP000265618">
    <property type="component" value="Unassembled WGS sequence"/>
</dbReference>
<gene>
    <name evidence="2" type="ORF">KIPB_010850</name>
</gene>
<organism evidence="2 3">
    <name type="scientific">Kipferlia bialata</name>
    <dbReference type="NCBI Taxonomy" id="797122"/>
    <lineage>
        <taxon>Eukaryota</taxon>
        <taxon>Metamonada</taxon>
        <taxon>Carpediemonas-like organisms</taxon>
        <taxon>Kipferlia</taxon>
    </lineage>
</organism>